<reference evidence="2" key="1">
    <citation type="submission" date="2022-11" db="UniProtKB">
        <authorList>
            <consortium name="WormBaseParasite"/>
        </authorList>
    </citation>
    <scope>IDENTIFICATION</scope>
</reference>
<name>A0AC34GS20_9BILA</name>
<protein>
    <submittedName>
        <fullName evidence="2">G-protein coupled receptors family 1 profile domain-containing protein</fullName>
    </submittedName>
</protein>
<dbReference type="WBParaSite" id="ES5_v2.g7530.t1">
    <property type="protein sequence ID" value="ES5_v2.g7530.t1"/>
    <property type="gene ID" value="ES5_v2.g7530"/>
</dbReference>
<sequence>MIPMITISHIAISSSSFLIVAASFERYCITVNSKKVRFLHKYRKQIGVTAILIGVFAKITLAFEFEITVTKQCIGTMNEYSLNLSSFATNRLYNLVWRLWFRSIVTVLLPFFLLGFVNAKIVLVLQRSEFAQLLHLEKISEVQRKSRVRAATRTLLLLVFTYLLSNILNVCLTIWEYIDMNSLTVNFYAFYTFGVDCVSILTILAGALRLPIYVTCQPQIRNECQNFFKHFLKKIEQKPKEELSTSSNTPYAPMLVRITELLLKYPHLNGKNKPLSSPIESDLSSTDDDEDADDGNGENYYTKQRTNKYPMSYSNHNMISCNNISSNNNENIHDNTVPRIIVAQESGEIFL</sequence>
<accession>A0AC34GS20</accession>
<organism evidence="1 2">
    <name type="scientific">Panagrolaimus sp. ES5</name>
    <dbReference type="NCBI Taxonomy" id="591445"/>
    <lineage>
        <taxon>Eukaryota</taxon>
        <taxon>Metazoa</taxon>
        <taxon>Ecdysozoa</taxon>
        <taxon>Nematoda</taxon>
        <taxon>Chromadorea</taxon>
        <taxon>Rhabditida</taxon>
        <taxon>Tylenchina</taxon>
        <taxon>Panagrolaimomorpha</taxon>
        <taxon>Panagrolaimoidea</taxon>
        <taxon>Panagrolaimidae</taxon>
        <taxon>Panagrolaimus</taxon>
    </lineage>
</organism>
<evidence type="ECO:0000313" key="1">
    <source>
        <dbReference type="Proteomes" id="UP000887579"/>
    </source>
</evidence>
<dbReference type="Proteomes" id="UP000887579">
    <property type="component" value="Unplaced"/>
</dbReference>
<proteinExistence type="predicted"/>
<evidence type="ECO:0000313" key="2">
    <source>
        <dbReference type="WBParaSite" id="ES5_v2.g7530.t1"/>
    </source>
</evidence>